<feature type="chain" id="PRO_5046520193" description="Lipoprotein" evidence="2">
    <location>
        <begin position="24"/>
        <end position="259"/>
    </location>
</feature>
<name>A0ABW7D2U4_9GAMM</name>
<dbReference type="EMBL" id="JBHGCJ010000014">
    <property type="protein sequence ID" value="MFG6110811.1"/>
    <property type="molecule type" value="Genomic_DNA"/>
</dbReference>
<sequence length="259" mass="28164">MTLRRALLLVAMAALGGCSGGHAPPPGTAIQDIRAIEIRYSYSGWDRVDEVHRLQPGPGRRGFVRRSPPPTATDGQASTDSVPAQRVAELLWAVDASAWNQQRAATEMARRVRPAQVLKHAPIAASDTVPTCTIARIQGYLQPMLGVTALRRRLDAYYAGGVWTDDDPVISVRIEYETAPAQVLASRSQKLMMLPWTVGEAPAGGADAPRSYSLPISQAVRRLLPDTSRAVARLTAREDDYLLDDLARDARMACEAAQR</sequence>
<dbReference type="RefSeq" id="WP_394164296.1">
    <property type="nucleotide sequence ID" value="NZ_JBHGCJ010000014.1"/>
</dbReference>
<dbReference type="PROSITE" id="PS51257">
    <property type="entry name" value="PROKAR_LIPOPROTEIN"/>
    <property type="match status" value="1"/>
</dbReference>
<evidence type="ECO:0000256" key="1">
    <source>
        <dbReference type="SAM" id="MobiDB-lite"/>
    </source>
</evidence>
<accession>A0ABW7D2U4</accession>
<comment type="caution">
    <text evidence="3">The sequence shown here is derived from an EMBL/GenBank/DDBJ whole genome shotgun (WGS) entry which is preliminary data.</text>
</comment>
<keyword evidence="4" id="KW-1185">Reference proteome</keyword>
<evidence type="ECO:0000313" key="3">
    <source>
        <dbReference type="EMBL" id="MFG6110811.1"/>
    </source>
</evidence>
<evidence type="ECO:0000313" key="4">
    <source>
        <dbReference type="Proteomes" id="UP001605261"/>
    </source>
</evidence>
<reference evidence="3 4" key="1">
    <citation type="submission" date="2024-09" db="EMBL/GenBank/DDBJ databases">
        <authorList>
            <consortium name="All-Russian atlas of soil microorganisms"/>
            <consortium name="as a basis for the search for new antimicrobial producers and enzymes with unique properties"/>
            <person name="Sokolova E.A."/>
            <person name="Voronina E.N."/>
        </authorList>
    </citation>
    <scope>NUCLEOTIDE SEQUENCE [LARGE SCALE GENOMIC DNA]</scope>
    <source>
        <strain evidence="3 4">AF-22b-331.1</strain>
    </source>
</reference>
<protein>
    <recommendedName>
        <fullName evidence="5">Lipoprotein</fullName>
    </recommendedName>
</protein>
<gene>
    <name evidence="3" type="ORF">ACEU0G_000691</name>
</gene>
<keyword evidence="2" id="KW-0732">Signal</keyword>
<evidence type="ECO:0008006" key="5">
    <source>
        <dbReference type="Google" id="ProtNLM"/>
    </source>
</evidence>
<evidence type="ECO:0000256" key="2">
    <source>
        <dbReference type="SAM" id="SignalP"/>
    </source>
</evidence>
<feature type="compositionally biased region" description="Polar residues" evidence="1">
    <location>
        <begin position="73"/>
        <end position="82"/>
    </location>
</feature>
<proteinExistence type="predicted"/>
<feature type="signal peptide" evidence="2">
    <location>
        <begin position="1"/>
        <end position="23"/>
    </location>
</feature>
<feature type="region of interest" description="Disordered" evidence="1">
    <location>
        <begin position="56"/>
        <end position="82"/>
    </location>
</feature>
<dbReference type="Proteomes" id="UP001605261">
    <property type="component" value="Unassembled WGS sequence"/>
</dbReference>
<organism evidence="3 4">
    <name type="scientific">Stenotrophomonas nematodicola</name>
    <dbReference type="NCBI Taxonomy" id="2656746"/>
    <lineage>
        <taxon>Bacteria</taxon>
        <taxon>Pseudomonadati</taxon>
        <taxon>Pseudomonadota</taxon>
        <taxon>Gammaproteobacteria</taxon>
        <taxon>Lysobacterales</taxon>
        <taxon>Lysobacteraceae</taxon>
        <taxon>Stenotrophomonas</taxon>
    </lineage>
</organism>